<reference evidence="2" key="1">
    <citation type="submission" date="2021-01" db="EMBL/GenBank/DDBJ databases">
        <authorList>
            <consortium name="Genoscope - CEA"/>
            <person name="William W."/>
        </authorList>
    </citation>
    <scope>NUCLEOTIDE SEQUENCE</scope>
</reference>
<sequence length="146" mass="17141">MDQTNHEILELKMAFLTCMKNSKYQEAHLIIQKILKIDPNNPLIGKCNKFLTEFKFKLEEKEKELKEEEEDDEDEDDIEQQQQAEDDESDGVDPNDIPDLEEELGIQHNEVEIQERKKRLFQLLQNVDAGDKEAVLDAIKKSKQQK</sequence>
<keyword evidence="3" id="KW-1185">Reference proteome</keyword>
<name>A0A8S1Y4Y5_9CILI</name>
<comment type="caution">
    <text evidence="2">The sequence shown here is derived from an EMBL/GenBank/DDBJ whole genome shotgun (WGS) entry which is preliminary data.</text>
</comment>
<dbReference type="Proteomes" id="UP000689195">
    <property type="component" value="Unassembled WGS sequence"/>
</dbReference>
<dbReference type="EMBL" id="CAJJDO010000150">
    <property type="protein sequence ID" value="CAD8208293.1"/>
    <property type="molecule type" value="Genomic_DNA"/>
</dbReference>
<protein>
    <submittedName>
        <fullName evidence="2">Uncharacterized protein</fullName>
    </submittedName>
</protein>
<evidence type="ECO:0000256" key="1">
    <source>
        <dbReference type="SAM" id="MobiDB-lite"/>
    </source>
</evidence>
<organism evidence="2 3">
    <name type="scientific">Paramecium pentaurelia</name>
    <dbReference type="NCBI Taxonomy" id="43138"/>
    <lineage>
        <taxon>Eukaryota</taxon>
        <taxon>Sar</taxon>
        <taxon>Alveolata</taxon>
        <taxon>Ciliophora</taxon>
        <taxon>Intramacronucleata</taxon>
        <taxon>Oligohymenophorea</taxon>
        <taxon>Peniculida</taxon>
        <taxon>Parameciidae</taxon>
        <taxon>Paramecium</taxon>
    </lineage>
</organism>
<evidence type="ECO:0000313" key="2">
    <source>
        <dbReference type="EMBL" id="CAD8208293.1"/>
    </source>
</evidence>
<accession>A0A8S1Y4Y5</accession>
<dbReference type="AlphaFoldDB" id="A0A8S1Y4Y5"/>
<evidence type="ECO:0000313" key="3">
    <source>
        <dbReference type="Proteomes" id="UP000689195"/>
    </source>
</evidence>
<feature type="region of interest" description="Disordered" evidence="1">
    <location>
        <begin position="62"/>
        <end position="108"/>
    </location>
</feature>
<gene>
    <name evidence="2" type="ORF">PPENT_87.1.T1500060</name>
</gene>
<proteinExistence type="predicted"/>
<feature type="compositionally biased region" description="Acidic residues" evidence="1">
    <location>
        <begin position="67"/>
        <end position="104"/>
    </location>
</feature>